<dbReference type="Gramene" id="TRITD6Bv1G061740.1">
    <property type="protein sequence ID" value="TRITD6Bv1G061740.1"/>
    <property type="gene ID" value="TRITD6Bv1G061740"/>
</dbReference>
<evidence type="ECO:0000313" key="3">
    <source>
        <dbReference type="Proteomes" id="UP000324705"/>
    </source>
</evidence>
<organism evidence="2 3">
    <name type="scientific">Triticum turgidum subsp. durum</name>
    <name type="common">Durum wheat</name>
    <name type="synonym">Triticum durum</name>
    <dbReference type="NCBI Taxonomy" id="4567"/>
    <lineage>
        <taxon>Eukaryota</taxon>
        <taxon>Viridiplantae</taxon>
        <taxon>Streptophyta</taxon>
        <taxon>Embryophyta</taxon>
        <taxon>Tracheophyta</taxon>
        <taxon>Spermatophyta</taxon>
        <taxon>Magnoliopsida</taxon>
        <taxon>Liliopsida</taxon>
        <taxon>Poales</taxon>
        <taxon>Poaceae</taxon>
        <taxon>BOP clade</taxon>
        <taxon>Pooideae</taxon>
        <taxon>Triticodae</taxon>
        <taxon>Triticeae</taxon>
        <taxon>Triticinae</taxon>
        <taxon>Triticum</taxon>
    </lineage>
</organism>
<accession>A0A9R0YIZ1</accession>
<proteinExistence type="predicted"/>
<feature type="compositionally biased region" description="Basic and acidic residues" evidence="1">
    <location>
        <begin position="55"/>
        <end position="71"/>
    </location>
</feature>
<evidence type="ECO:0000256" key="1">
    <source>
        <dbReference type="SAM" id="MobiDB-lite"/>
    </source>
</evidence>
<dbReference type="AlphaFoldDB" id="A0A9R0YIZ1"/>
<dbReference type="Proteomes" id="UP000324705">
    <property type="component" value="Chromosome 6B"/>
</dbReference>
<reference evidence="2 3" key="1">
    <citation type="submission" date="2017-09" db="EMBL/GenBank/DDBJ databases">
        <authorList>
            <consortium name="International Durum Wheat Genome Sequencing Consortium (IDWGSC)"/>
            <person name="Milanesi L."/>
        </authorList>
    </citation>
    <scope>NUCLEOTIDE SEQUENCE [LARGE SCALE GENOMIC DNA]</scope>
    <source>
        <strain evidence="3">cv. Svevo</strain>
    </source>
</reference>
<feature type="region of interest" description="Disordered" evidence="1">
    <location>
        <begin position="55"/>
        <end position="83"/>
    </location>
</feature>
<keyword evidence="3" id="KW-1185">Reference proteome</keyword>
<protein>
    <submittedName>
        <fullName evidence="2">Uncharacterized protein</fullName>
    </submittedName>
</protein>
<dbReference type="EMBL" id="LT934122">
    <property type="protein sequence ID" value="VAI55886.1"/>
    <property type="molecule type" value="Genomic_DNA"/>
</dbReference>
<sequence length="83" mass="9360">MNDTPCSSDNDHMEEIKNISNILRCSSSSLLSPPNNDDQLIRPLLEHWSLLEKATHLRSGESERERSREGGKGGLGERSCTHW</sequence>
<gene>
    <name evidence="2" type="ORF">TRITD_6Bv1G061740</name>
</gene>
<name>A0A9R0YIZ1_TRITD</name>
<evidence type="ECO:0000313" key="2">
    <source>
        <dbReference type="EMBL" id="VAI55886.1"/>
    </source>
</evidence>